<evidence type="ECO:0000313" key="5">
    <source>
        <dbReference type="Proteomes" id="UP000593567"/>
    </source>
</evidence>
<dbReference type="Gene3D" id="1.20.120.1080">
    <property type="match status" value="1"/>
</dbReference>
<evidence type="ECO:0000256" key="2">
    <source>
        <dbReference type="ARBA" id="ARBA00022840"/>
    </source>
</evidence>
<dbReference type="PANTHER" id="PTHR18934:SF213">
    <property type="entry name" value="3'-5' RNA HELICASE YTHDC2"/>
    <property type="match status" value="1"/>
</dbReference>
<dbReference type="EMBL" id="VXIV02003414">
    <property type="protein sequence ID" value="KAF6017324.1"/>
    <property type="molecule type" value="Genomic_DNA"/>
</dbReference>
<dbReference type="Proteomes" id="UP000593567">
    <property type="component" value="Unassembled WGS sequence"/>
</dbReference>
<keyword evidence="1" id="KW-0547">Nucleotide-binding</keyword>
<evidence type="ECO:0000256" key="1">
    <source>
        <dbReference type="ARBA" id="ARBA00022741"/>
    </source>
</evidence>
<evidence type="ECO:0000313" key="4">
    <source>
        <dbReference type="EMBL" id="KAF6017324.1"/>
    </source>
</evidence>
<dbReference type="PANTHER" id="PTHR18934">
    <property type="entry name" value="ATP-DEPENDENT RNA HELICASE"/>
    <property type="match status" value="1"/>
</dbReference>
<proteinExistence type="predicted"/>
<dbReference type="Pfam" id="PF21010">
    <property type="entry name" value="HA2_C"/>
    <property type="match status" value="1"/>
</dbReference>
<dbReference type="GO" id="GO:0004386">
    <property type="term" value="F:helicase activity"/>
    <property type="evidence" value="ECO:0007669"/>
    <property type="project" value="TreeGrafter"/>
</dbReference>
<keyword evidence="5" id="KW-1185">Reference proteome</keyword>
<reference evidence="4" key="1">
    <citation type="submission" date="2020-06" db="EMBL/GenBank/DDBJ databases">
        <title>Draft genome of Bugula neritina, a colonial animal packing powerful symbionts and potential medicines.</title>
        <authorList>
            <person name="Rayko M."/>
        </authorList>
    </citation>
    <scope>NUCLEOTIDE SEQUENCE [LARGE SCALE GENOMIC DNA]</scope>
    <source>
        <strain evidence="4">Kwan_BN1</strain>
    </source>
</reference>
<protein>
    <submittedName>
        <fullName evidence="4">YTHDC2</fullName>
    </submittedName>
</protein>
<feature type="domain" description="Helicase C-terminal" evidence="3">
    <location>
        <begin position="1"/>
        <end position="101"/>
    </location>
</feature>
<dbReference type="Gene3D" id="3.40.50.300">
    <property type="entry name" value="P-loop containing nucleotide triphosphate hydrolases"/>
    <property type="match status" value="1"/>
</dbReference>
<evidence type="ECO:0000259" key="3">
    <source>
        <dbReference type="PROSITE" id="PS51194"/>
    </source>
</evidence>
<sequence length="287" mass="31657">MILATNIAETSLTIDDVVHVVDCGKVKEKSFDAFSNISMLRCNWISRASSAQRAGRAGRCKPGIAYHLFSSTRYKNMAPYQVAEMLRSPLQELCLQTKLLAPSNTGIADFLSLAPEPPSFLIARNAVQLLKQMDALDDSEDLTELGHHLVDIPISPRLGKMIIYSVMLKCLDPVLTIACTLAYKEPFVLPINSSLKRAAAKVRQRFGAESLSDHMTYLRVFQAWQKARADGIEKSFCEKNFVSSATMEMILGMRSLLLGQLRASGFVRARGAGDIRTSTPTPTAGLW</sequence>
<keyword evidence="2" id="KW-0067">ATP-binding</keyword>
<dbReference type="InterPro" id="IPR027417">
    <property type="entry name" value="P-loop_NTPase"/>
</dbReference>
<dbReference type="InterPro" id="IPR007502">
    <property type="entry name" value="Helicase-assoc_dom"/>
</dbReference>
<dbReference type="PROSITE" id="PS51194">
    <property type="entry name" value="HELICASE_CTER"/>
    <property type="match status" value="1"/>
</dbReference>
<dbReference type="GO" id="GO:0005524">
    <property type="term" value="F:ATP binding"/>
    <property type="evidence" value="ECO:0007669"/>
    <property type="project" value="UniProtKB-KW"/>
</dbReference>
<comment type="caution">
    <text evidence="4">The sequence shown here is derived from an EMBL/GenBank/DDBJ whole genome shotgun (WGS) entry which is preliminary data.</text>
</comment>
<name>A0A7J7IV88_BUGNE</name>
<dbReference type="CDD" id="cd18791">
    <property type="entry name" value="SF2_C_RHA"/>
    <property type="match status" value="1"/>
</dbReference>
<dbReference type="SUPFAM" id="SSF52540">
    <property type="entry name" value="P-loop containing nucleoside triphosphate hydrolases"/>
    <property type="match status" value="1"/>
</dbReference>
<accession>A0A7J7IV88</accession>
<dbReference type="SMART" id="SM00847">
    <property type="entry name" value="HA2"/>
    <property type="match status" value="1"/>
</dbReference>
<gene>
    <name evidence="4" type="ORF">EB796_024391</name>
</gene>
<dbReference type="OrthoDB" id="6103986at2759"/>
<dbReference type="Pfam" id="PF04408">
    <property type="entry name" value="WHD_HA2"/>
    <property type="match status" value="1"/>
</dbReference>
<dbReference type="FunFam" id="1.20.120.1080:FF:000008">
    <property type="entry name" value="probable ATP-dependent RNA helicase YTHDC2"/>
    <property type="match status" value="1"/>
</dbReference>
<dbReference type="InterPro" id="IPR048333">
    <property type="entry name" value="HA2_WH"/>
</dbReference>
<dbReference type="AlphaFoldDB" id="A0A7J7IV88"/>
<dbReference type="InterPro" id="IPR001650">
    <property type="entry name" value="Helicase_C-like"/>
</dbReference>
<organism evidence="4 5">
    <name type="scientific">Bugula neritina</name>
    <name type="common">Brown bryozoan</name>
    <name type="synonym">Sertularia neritina</name>
    <dbReference type="NCBI Taxonomy" id="10212"/>
    <lineage>
        <taxon>Eukaryota</taxon>
        <taxon>Metazoa</taxon>
        <taxon>Spiralia</taxon>
        <taxon>Lophotrochozoa</taxon>
        <taxon>Bryozoa</taxon>
        <taxon>Gymnolaemata</taxon>
        <taxon>Cheilostomatida</taxon>
        <taxon>Flustrina</taxon>
        <taxon>Buguloidea</taxon>
        <taxon>Bugulidae</taxon>
        <taxon>Bugula</taxon>
    </lineage>
</organism>
<dbReference type="GO" id="GO:0003723">
    <property type="term" value="F:RNA binding"/>
    <property type="evidence" value="ECO:0007669"/>
    <property type="project" value="TreeGrafter"/>
</dbReference>